<gene>
    <name evidence="4" type="ORF">SAMN05660359_00269</name>
</gene>
<dbReference type="Pfam" id="PF26571">
    <property type="entry name" value="VldE"/>
    <property type="match status" value="1"/>
</dbReference>
<keyword evidence="2" id="KW-0812">Transmembrane</keyword>
<dbReference type="AlphaFoldDB" id="A0A1I5CEP1"/>
<feature type="region of interest" description="Disordered" evidence="1">
    <location>
        <begin position="1"/>
        <end position="30"/>
    </location>
</feature>
<protein>
    <recommendedName>
        <fullName evidence="3">ARB-07466-like C-terminal domain-containing protein</fullName>
    </recommendedName>
</protein>
<name>A0A1I5CEP1_9ACTN</name>
<evidence type="ECO:0000259" key="3">
    <source>
        <dbReference type="Pfam" id="PF26571"/>
    </source>
</evidence>
<evidence type="ECO:0000256" key="1">
    <source>
        <dbReference type="SAM" id="MobiDB-lite"/>
    </source>
</evidence>
<feature type="compositionally biased region" description="Low complexity" evidence="1">
    <location>
        <begin position="108"/>
        <end position="118"/>
    </location>
</feature>
<dbReference type="Proteomes" id="UP000183642">
    <property type="component" value="Unassembled WGS sequence"/>
</dbReference>
<accession>A0A1I5CEP1</accession>
<feature type="region of interest" description="Disordered" evidence="1">
    <location>
        <begin position="77"/>
        <end position="118"/>
    </location>
</feature>
<evidence type="ECO:0000313" key="5">
    <source>
        <dbReference type="Proteomes" id="UP000183642"/>
    </source>
</evidence>
<feature type="region of interest" description="Disordered" evidence="1">
    <location>
        <begin position="161"/>
        <end position="201"/>
    </location>
</feature>
<dbReference type="EMBL" id="FOWE01000001">
    <property type="protein sequence ID" value="SFN85458.1"/>
    <property type="molecule type" value="Genomic_DNA"/>
</dbReference>
<reference evidence="5" key="1">
    <citation type="submission" date="2016-10" db="EMBL/GenBank/DDBJ databases">
        <authorList>
            <person name="Varghese N."/>
            <person name="Submissions S."/>
        </authorList>
    </citation>
    <scope>NUCLEOTIDE SEQUENCE [LARGE SCALE GENOMIC DNA]</scope>
    <source>
        <strain evidence="5">DSM 43161</strain>
    </source>
</reference>
<dbReference type="InterPro" id="IPR058593">
    <property type="entry name" value="ARB_07466-like_C"/>
</dbReference>
<keyword evidence="2" id="KW-0472">Membrane</keyword>
<feature type="compositionally biased region" description="Polar residues" evidence="1">
    <location>
        <begin position="78"/>
        <end position="92"/>
    </location>
</feature>
<sequence length="323" mass="32162">MDAPTTEISRPDGRPAAGHGRRRPPATLRRPGLLLGTAVAGALIAGVLVGPDPAAEAQAGTEETVTVAQALGLPAQVGPSTEVPQVQPQDLQSLGEVAASRGSREAAETAAQQAQAGADQAVRDAQAAAEAARVAAEAQAAAEAAAAEAARVAAEAEAAAAAERAEQEAASSSSGTSGPAAGSSASAPEEAPAASSGGTTASRVARITNTSGPVRSVVQAAADAVVSNVPGAASITLGGTRPSATDPGGHPSGLALDFMVMSDAALGDAIVQYHRDHWDELGVDYLIWEQRMLSSPGGSWKAMEDRGGVTANHFDHVHVNYQG</sequence>
<feature type="transmembrane region" description="Helical" evidence="2">
    <location>
        <begin position="31"/>
        <end position="49"/>
    </location>
</feature>
<dbReference type="RefSeq" id="WP_075011712.1">
    <property type="nucleotide sequence ID" value="NZ_FOWE01000001.1"/>
</dbReference>
<keyword evidence="2" id="KW-1133">Transmembrane helix</keyword>
<evidence type="ECO:0000313" key="4">
    <source>
        <dbReference type="EMBL" id="SFN85458.1"/>
    </source>
</evidence>
<evidence type="ECO:0000256" key="2">
    <source>
        <dbReference type="SAM" id="Phobius"/>
    </source>
</evidence>
<proteinExistence type="predicted"/>
<keyword evidence="5" id="KW-1185">Reference proteome</keyword>
<organism evidence="4 5">
    <name type="scientific">Geodermatophilus obscurus</name>
    <dbReference type="NCBI Taxonomy" id="1861"/>
    <lineage>
        <taxon>Bacteria</taxon>
        <taxon>Bacillati</taxon>
        <taxon>Actinomycetota</taxon>
        <taxon>Actinomycetes</taxon>
        <taxon>Geodermatophilales</taxon>
        <taxon>Geodermatophilaceae</taxon>
        <taxon>Geodermatophilus</taxon>
    </lineage>
</organism>
<feature type="domain" description="ARB-07466-like C-terminal" evidence="3">
    <location>
        <begin position="212"/>
        <end position="314"/>
    </location>
</feature>